<keyword evidence="2" id="KW-0732">Signal</keyword>
<name>A0A5D4NTY4_9BACI</name>
<dbReference type="Gene3D" id="3.40.50.10320">
    <property type="entry name" value="LmbE-like"/>
    <property type="match status" value="1"/>
</dbReference>
<reference evidence="3 4" key="1">
    <citation type="submission" date="2019-08" db="EMBL/GenBank/DDBJ databases">
        <title>Bacillus genomes from the desert of Cuatro Cienegas, Coahuila.</title>
        <authorList>
            <person name="Olmedo-Alvarez G."/>
        </authorList>
    </citation>
    <scope>NUCLEOTIDE SEQUENCE [LARGE SCALE GENOMIC DNA]</scope>
    <source>
        <strain evidence="3 4">CH34_1T</strain>
    </source>
</reference>
<sequence length="261" mass="29695">MLNITKKGKAMKTFCTLLLILTCFFTAPLVSIYAAQDTTSKPVAIFYSPHQDDELLSMGNGIIRYIDEGYEVHVVLLTRGGGSNAIHSVNEKLESAKLSSLSKANFTRARNREFSQSLISMGVPRENIHFSRLRDGQTTTTEVNEVVLKYKSRFPNAEHKALSYHDDHIDHRNSGLALQTLYNSGMISSPKFYIQNVEHHLWDGKYESFDPSYQQFIDDATLAYHTWSPRLRYYSVGGISVVPDFQQLKADPRSKYHYIGE</sequence>
<dbReference type="InterPro" id="IPR024078">
    <property type="entry name" value="LmbE-like_dom_sf"/>
</dbReference>
<feature type="chain" id="PRO_5022909279" evidence="2">
    <location>
        <begin position="35"/>
        <end position="261"/>
    </location>
</feature>
<comment type="cofactor">
    <cofactor evidence="1">
        <name>Zn(2+)</name>
        <dbReference type="ChEBI" id="CHEBI:29105"/>
    </cofactor>
</comment>
<dbReference type="PANTHER" id="PTHR12993">
    <property type="entry name" value="N-ACETYLGLUCOSAMINYL-PHOSPHATIDYLINOSITOL DE-N-ACETYLASE-RELATED"/>
    <property type="match status" value="1"/>
</dbReference>
<dbReference type="PANTHER" id="PTHR12993:SF11">
    <property type="entry name" value="N-ACETYLGLUCOSAMINYL-PHOSPHATIDYLINOSITOL DE-N-ACETYLASE"/>
    <property type="match status" value="1"/>
</dbReference>
<gene>
    <name evidence="3" type="ORF">FZC78_07345</name>
</gene>
<accession>A0A5D4NTY4</accession>
<dbReference type="GO" id="GO:0016811">
    <property type="term" value="F:hydrolase activity, acting on carbon-nitrogen (but not peptide) bonds, in linear amides"/>
    <property type="evidence" value="ECO:0007669"/>
    <property type="project" value="TreeGrafter"/>
</dbReference>
<dbReference type="InterPro" id="IPR003737">
    <property type="entry name" value="GlcNAc_PI_deacetylase-related"/>
</dbReference>
<dbReference type="SUPFAM" id="SSF102588">
    <property type="entry name" value="LmbE-like"/>
    <property type="match status" value="1"/>
</dbReference>
<dbReference type="EMBL" id="VTEI01000003">
    <property type="protein sequence ID" value="TYS17667.1"/>
    <property type="molecule type" value="Genomic_DNA"/>
</dbReference>
<dbReference type="AlphaFoldDB" id="A0A5D4NTY4"/>
<dbReference type="RefSeq" id="WP_148939001.1">
    <property type="nucleotide sequence ID" value="NZ_VTEI01000003.1"/>
</dbReference>
<evidence type="ECO:0000256" key="2">
    <source>
        <dbReference type="SAM" id="SignalP"/>
    </source>
</evidence>
<feature type="signal peptide" evidence="2">
    <location>
        <begin position="1"/>
        <end position="34"/>
    </location>
</feature>
<dbReference type="Pfam" id="PF02585">
    <property type="entry name" value="PIG-L"/>
    <property type="match status" value="1"/>
</dbReference>
<evidence type="ECO:0000313" key="4">
    <source>
        <dbReference type="Proteomes" id="UP000322267"/>
    </source>
</evidence>
<comment type="caution">
    <text evidence="3">The sequence shown here is derived from an EMBL/GenBank/DDBJ whole genome shotgun (WGS) entry which is preliminary data.</text>
</comment>
<protein>
    <submittedName>
        <fullName evidence="3">PIG-L family deacetylase</fullName>
    </submittedName>
</protein>
<proteinExistence type="predicted"/>
<evidence type="ECO:0000313" key="3">
    <source>
        <dbReference type="EMBL" id="TYS17667.1"/>
    </source>
</evidence>
<dbReference type="Proteomes" id="UP000322267">
    <property type="component" value="Unassembled WGS sequence"/>
</dbReference>
<organism evidence="3 4">
    <name type="scientific">Rossellomorea vietnamensis</name>
    <dbReference type="NCBI Taxonomy" id="218284"/>
    <lineage>
        <taxon>Bacteria</taxon>
        <taxon>Bacillati</taxon>
        <taxon>Bacillota</taxon>
        <taxon>Bacilli</taxon>
        <taxon>Bacillales</taxon>
        <taxon>Bacillaceae</taxon>
        <taxon>Rossellomorea</taxon>
    </lineage>
</organism>
<dbReference type="OrthoDB" id="1754135at2"/>
<evidence type="ECO:0000256" key="1">
    <source>
        <dbReference type="ARBA" id="ARBA00001947"/>
    </source>
</evidence>